<accession>E2BP86</accession>
<reference evidence="2 3" key="1">
    <citation type="journal article" date="2010" name="Science">
        <title>Genomic comparison of the ants Camponotus floridanus and Harpegnathos saltator.</title>
        <authorList>
            <person name="Bonasio R."/>
            <person name="Zhang G."/>
            <person name="Ye C."/>
            <person name="Mutti N.S."/>
            <person name="Fang X."/>
            <person name="Qin N."/>
            <person name="Donahue G."/>
            <person name="Yang P."/>
            <person name="Li Q."/>
            <person name="Li C."/>
            <person name="Zhang P."/>
            <person name="Huang Z."/>
            <person name="Berger S.L."/>
            <person name="Reinberg D."/>
            <person name="Wang J."/>
            <person name="Liebig J."/>
        </authorList>
    </citation>
    <scope>NUCLEOTIDE SEQUENCE [LARGE SCALE GENOMIC DNA]</scope>
    <source>
        <strain evidence="2 3">R22 G/1</strain>
    </source>
</reference>
<dbReference type="EMBL" id="GL449553">
    <property type="protein sequence ID" value="EFN82506.1"/>
    <property type="molecule type" value="Genomic_DNA"/>
</dbReference>
<dbReference type="OrthoDB" id="5282002at2759"/>
<organism evidence="3">
    <name type="scientific">Harpegnathos saltator</name>
    <name type="common">Jerdon's jumping ant</name>
    <dbReference type="NCBI Taxonomy" id="610380"/>
    <lineage>
        <taxon>Eukaryota</taxon>
        <taxon>Metazoa</taxon>
        <taxon>Ecdysozoa</taxon>
        <taxon>Arthropoda</taxon>
        <taxon>Hexapoda</taxon>
        <taxon>Insecta</taxon>
        <taxon>Pterygota</taxon>
        <taxon>Neoptera</taxon>
        <taxon>Endopterygota</taxon>
        <taxon>Hymenoptera</taxon>
        <taxon>Apocrita</taxon>
        <taxon>Aculeata</taxon>
        <taxon>Formicoidea</taxon>
        <taxon>Formicidae</taxon>
        <taxon>Ponerinae</taxon>
        <taxon>Ponerini</taxon>
        <taxon>Harpegnathos</taxon>
    </lineage>
</organism>
<dbReference type="Proteomes" id="UP000008237">
    <property type="component" value="Unassembled WGS sequence"/>
</dbReference>
<evidence type="ECO:0000259" key="1">
    <source>
        <dbReference type="Pfam" id="PF20179"/>
    </source>
</evidence>
<proteinExistence type="predicted"/>
<dbReference type="AlphaFoldDB" id="E2BP86"/>
<keyword evidence="3" id="KW-1185">Reference proteome</keyword>
<evidence type="ECO:0000313" key="3">
    <source>
        <dbReference type="Proteomes" id="UP000008237"/>
    </source>
</evidence>
<sequence>MSAEFCLGHKEKFEQEHESECTNLLLWLNIQLSYFQIQSKISLSMKFLNFPDDNRPFDDMATFIIQYVQEEIGQWYAVDYIYTDYVSGPLTLHHGMKEAKLLHLLETGSIYIIHVVGANSEDRYGLPAWEMLLHLLPNIKILIIVFIGPDLQDELGIHELCLRCRNNKKKLIFECCPTFYHDYVAKGIYKQPNLIIGFNTLLSYTETWSESIIAMQALNCPILLTARDLITMEDEIDEIQIILDTAINPVFWGSNKFKSLRPHRYFNELYFRNSYLFIYDTLNNYSNEDEKQQKICKIRVNIFTL</sequence>
<feature type="domain" description="Mitochondrial splicing suppressor 51-like C-terminal" evidence="1">
    <location>
        <begin position="89"/>
        <end position="264"/>
    </location>
</feature>
<dbReference type="PANTHER" id="PTHR28069:SF2">
    <property type="entry name" value="GH20023P"/>
    <property type="match status" value="1"/>
</dbReference>
<name>E2BP86_HARSA</name>
<dbReference type="PANTHER" id="PTHR28069">
    <property type="entry name" value="GH20023P"/>
    <property type="match status" value="1"/>
</dbReference>
<dbReference type="InterPro" id="IPR046824">
    <property type="entry name" value="Mss51-like_C"/>
</dbReference>
<gene>
    <name evidence="2" type="ORF">EAI_00211</name>
</gene>
<dbReference type="Pfam" id="PF20179">
    <property type="entry name" value="MSS51_C"/>
    <property type="match status" value="1"/>
</dbReference>
<dbReference type="InParanoid" id="E2BP86"/>
<protein>
    <recommendedName>
        <fullName evidence="1">Mitochondrial splicing suppressor 51-like C-terminal domain-containing protein</fullName>
    </recommendedName>
</protein>
<evidence type="ECO:0000313" key="2">
    <source>
        <dbReference type="EMBL" id="EFN82506.1"/>
    </source>
</evidence>